<evidence type="ECO:0000313" key="2">
    <source>
        <dbReference type="Proteomes" id="UP000004221"/>
    </source>
</evidence>
<dbReference type="SMR" id="I4EKS2"/>
<gene>
    <name evidence="1" type="ORF">NITHO_4780004</name>
</gene>
<comment type="caution">
    <text evidence="1">The sequence shown here is derived from an EMBL/GenBank/DDBJ whole genome shotgun (WGS) entry which is preliminary data.</text>
</comment>
<evidence type="ECO:0000313" key="1">
    <source>
        <dbReference type="EMBL" id="CCF85284.1"/>
    </source>
</evidence>
<dbReference type="Proteomes" id="UP000004221">
    <property type="component" value="Unassembled WGS sequence"/>
</dbReference>
<organism evidence="1 2">
    <name type="scientific">Nitrolancea hollandica Lb</name>
    <dbReference type="NCBI Taxonomy" id="1129897"/>
    <lineage>
        <taxon>Bacteria</taxon>
        <taxon>Pseudomonadati</taxon>
        <taxon>Thermomicrobiota</taxon>
        <taxon>Thermomicrobia</taxon>
        <taxon>Sphaerobacterales</taxon>
        <taxon>Sphaerobacterineae</taxon>
        <taxon>Sphaerobacteraceae</taxon>
        <taxon>Nitrolancea</taxon>
    </lineage>
</organism>
<name>I4EKS2_9BACT</name>
<dbReference type="SUPFAM" id="SSF48576">
    <property type="entry name" value="Terpenoid synthases"/>
    <property type="match status" value="1"/>
</dbReference>
<dbReference type="EMBL" id="CAGS01000421">
    <property type="protein sequence ID" value="CCF85284.1"/>
    <property type="molecule type" value="Genomic_DNA"/>
</dbReference>
<protein>
    <recommendedName>
        <fullName evidence="3">Terpene synthase</fullName>
    </recommendedName>
</protein>
<dbReference type="Pfam" id="PF19086">
    <property type="entry name" value="Terpene_syn_C_2"/>
    <property type="match status" value="1"/>
</dbReference>
<sequence length="332" mass="37143">MVLARAGMEPVVMKEPVAGLELRGCPEPVPEIARETQVDLERWAGRYSSLDPTQFSGLVLTTAAHVPTWPRSTRLLAAMVSVWILTFDGMVDEGRIPEAEQASHVAAYKAVIRHGSPTSPLPDDDLSLALRDIRERMDSYPSSAALLGHWLGSFDQMVDAIVWQRHAAPALRGVTERFRTMLPSYDALMERALHSIGVPFYLATCFILHEDPTIEVRLQDLIEISLECARAIRLANDLRTWEREEVEQTINTVMVLRHEILRENPEIGPAESRNRAIQVLKERELASIARTHTLLACSPGSSSPVETGIGRLVTYVTGYYAFQDYRTFSPRG</sequence>
<dbReference type="AlphaFoldDB" id="I4EKS2"/>
<reference evidence="1 2" key="1">
    <citation type="journal article" date="2012" name="ISME J.">
        <title>Nitrification expanded: discovery, physiology and genomics of a nitrite-oxidizing bacterium from the phylum Chloroflexi.</title>
        <authorList>
            <person name="Sorokin D.Y."/>
            <person name="Lucker S."/>
            <person name="Vejmelkova D."/>
            <person name="Kostrikina N.A."/>
            <person name="Kleerebezem R."/>
            <person name="Rijpstra W.I."/>
            <person name="Damste J.S."/>
            <person name="Le Paslier D."/>
            <person name="Muyzer G."/>
            <person name="Wagner M."/>
            <person name="van Loosdrecht M.C."/>
            <person name="Daims H."/>
        </authorList>
    </citation>
    <scope>NUCLEOTIDE SEQUENCE [LARGE SCALE GENOMIC DNA]</scope>
    <source>
        <strain evidence="2">none</strain>
    </source>
</reference>
<accession>I4EKS2</accession>
<dbReference type="InterPro" id="IPR008949">
    <property type="entry name" value="Isoprenoid_synthase_dom_sf"/>
</dbReference>
<keyword evidence="2" id="KW-1185">Reference proteome</keyword>
<dbReference type="Gene3D" id="1.10.600.10">
    <property type="entry name" value="Farnesyl Diphosphate Synthase"/>
    <property type="match status" value="1"/>
</dbReference>
<proteinExistence type="predicted"/>
<evidence type="ECO:0008006" key="3">
    <source>
        <dbReference type="Google" id="ProtNLM"/>
    </source>
</evidence>